<dbReference type="Gene3D" id="6.10.340.10">
    <property type="match status" value="1"/>
</dbReference>
<evidence type="ECO:0000313" key="5">
    <source>
        <dbReference type="Proteomes" id="UP000292136"/>
    </source>
</evidence>
<dbReference type="Gene3D" id="3.30.450.20">
    <property type="entry name" value="PAS domain"/>
    <property type="match status" value="1"/>
</dbReference>
<dbReference type="RefSeq" id="WP_130460167.1">
    <property type="nucleotide sequence ID" value="NZ_SHKM01000003.1"/>
</dbReference>
<dbReference type="PROSITE" id="PS50885">
    <property type="entry name" value="HAMP"/>
    <property type="match status" value="1"/>
</dbReference>
<dbReference type="PANTHER" id="PTHR43156">
    <property type="entry name" value="STAGE II SPORULATION PROTEIN E-RELATED"/>
    <property type="match status" value="1"/>
</dbReference>
<dbReference type="SUPFAM" id="SSF158472">
    <property type="entry name" value="HAMP domain-like"/>
    <property type="match status" value="1"/>
</dbReference>
<proteinExistence type="predicted"/>
<dbReference type="CDD" id="cd06225">
    <property type="entry name" value="HAMP"/>
    <property type="match status" value="1"/>
</dbReference>
<dbReference type="SMART" id="SM00304">
    <property type="entry name" value="HAMP"/>
    <property type="match status" value="1"/>
</dbReference>
<dbReference type="Pfam" id="PF07228">
    <property type="entry name" value="SpoIIE"/>
    <property type="match status" value="1"/>
</dbReference>
<dbReference type="InterPro" id="IPR001932">
    <property type="entry name" value="PPM-type_phosphatase-like_dom"/>
</dbReference>
<reference evidence="4 5" key="1">
    <citation type="submission" date="2019-02" db="EMBL/GenBank/DDBJ databases">
        <title>Genomic Encyclopedia of Type Strains, Phase IV (KMG-IV): sequencing the most valuable type-strain genomes for metagenomic binning, comparative biology and taxonomic classification.</title>
        <authorList>
            <person name="Goeker M."/>
        </authorList>
    </citation>
    <scope>NUCLEOTIDE SEQUENCE [LARGE SCALE GENOMIC DNA]</scope>
    <source>
        <strain evidence="4 5">DSM 21223</strain>
    </source>
</reference>
<keyword evidence="2" id="KW-1133">Transmembrane helix</keyword>
<name>A0ABY0IMI6_9RHOO</name>
<feature type="domain" description="HAMP" evidence="3">
    <location>
        <begin position="351"/>
        <end position="403"/>
    </location>
</feature>
<gene>
    <name evidence="4" type="ORF">EV678_3132</name>
</gene>
<dbReference type="EMBL" id="SHKM01000003">
    <property type="protein sequence ID" value="RZT75945.1"/>
    <property type="molecule type" value="Genomic_DNA"/>
</dbReference>
<keyword evidence="5" id="KW-1185">Reference proteome</keyword>
<dbReference type="SMART" id="SM00331">
    <property type="entry name" value="PP2C_SIG"/>
    <property type="match status" value="1"/>
</dbReference>
<dbReference type="PANTHER" id="PTHR43156:SF9">
    <property type="entry name" value="HAMP DOMAIN-CONTAINING PROTEIN"/>
    <property type="match status" value="1"/>
</dbReference>
<protein>
    <submittedName>
        <fullName evidence="4">Serine phosphatase RsbU (Regulator of sigma subunit)</fullName>
    </submittedName>
</protein>
<evidence type="ECO:0000256" key="1">
    <source>
        <dbReference type="ARBA" id="ARBA00022801"/>
    </source>
</evidence>
<evidence type="ECO:0000313" key="4">
    <source>
        <dbReference type="EMBL" id="RZT75945.1"/>
    </source>
</evidence>
<dbReference type="InterPro" id="IPR036457">
    <property type="entry name" value="PPM-type-like_dom_sf"/>
</dbReference>
<keyword evidence="2" id="KW-0472">Membrane</keyword>
<feature type="transmembrane region" description="Helical" evidence="2">
    <location>
        <begin position="326"/>
        <end position="346"/>
    </location>
</feature>
<dbReference type="Pfam" id="PF00672">
    <property type="entry name" value="HAMP"/>
    <property type="match status" value="1"/>
</dbReference>
<organism evidence="4 5">
    <name type="scientific">Azospira oryzae</name>
    <dbReference type="NCBI Taxonomy" id="146939"/>
    <lineage>
        <taxon>Bacteria</taxon>
        <taxon>Pseudomonadati</taxon>
        <taxon>Pseudomonadota</taxon>
        <taxon>Betaproteobacteria</taxon>
        <taxon>Rhodocyclales</taxon>
        <taxon>Rhodocyclaceae</taxon>
        <taxon>Azospira</taxon>
    </lineage>
</organism>
<dbReference type="InterPro" id="IPR052016">
    <property type="entry name" value="Bact_Sigma-Reg"/>
</dbReference>
<dbReference type="Gene3D" id="3.60.40.10">
    <property type="entry name" value="PPM-type phosphatase domain"/>
    <property type="match status" value="1"/>
</dbReference>
<dbReference type="NCBIfam" id="NF038263">
    <property type="entry name" value="prot_phos_SiaA"/>
    <property type="match status" value="1"/>
</dbReference>
<evidence type="ECO:0000256" key="2">
    <source>
        <dbReference type="SAM" id="Phobius"/>
    </source>
</evidence>
<dbReference type="Proteomes" id="UP000292136">
    <property type="component" value="Unassembled WGS sequence"/>
</dbReference>
<keyword evidence="2" id="KW-0812">Transmembrane</keyword>
<feature type="transmembrane region" description="Helical" evidence="2">
    <location>
        <begin position="25"/>
        <end position="44"/>
    </location>
</feature>
<sequence>MPPLPAPVPPPQAGRAGWSLRSKTVGLLLAATAVILLAALLIGIRVAEDIRENLGTALARNHAQLTKQRILSAVGREMALAQRFAESTVLREWMTGEQDAAKTERFFREGEGFRRAFADQAYFAALASSRHFYFADPQAAPRAAMRYTADPANPDDAWFFATLKSSQGYSLNVDYDKKLQVTNVWINIVVRDEGERPIGIAGTGLNLSRFLSNVLANRETGVVTMVLDQNGAIIAHPDPRQIAYATAGNQNIEKTIYRLLERPADKEALRRTLVAAASDEGEGTPTLRLKLEGAPSLAAATYIPSLRWTVLTAVDLNTSRVFDAPLITALALGSLLLLALLVGLYTAGLNRLVLAPLAALTAAVQRIGAGHYGERLRSNRGDEIGALTRAFDTMAQQVRAHSENLERLVDERTRELAEAHRKVTDSIRYASLIQHAILPDRALKADLQGQYFVLWRPRDVVGGDFYLYRSATGQCLFGVVDCAGHGVPGACMTMIAHAALEVALGDTPWQDPAALLQRTDQVARGMLPGDDRSRQIATSMDMGLCHVDLERRLVTFAGARLGLFWSDGDNCEEIPGHRRGVNDRRSGSYDNAQVPLAAGRTFYLVSDGLLDQAGGDQGYGFGARRLAAWIRTHAHLPLAEQKSALLEEIQAYQGPLAQRDDITLLAFRFDDQR</sequence>
<accession>A0ABY0IMI6</accession>
<dbReference type="InterPro" id="IPR003660">
    <property type="entry name" value="HAMP_dom"/>
</dbReference>
<keyword evidence="1" id="KW-0378">Hydrolase</keyword>
<evidence type="ECO:0000259" key="3">
    <source>
        <dbReference type="PROSITE" id="PS50885"/>
    </source>
</evidence>
<comment type="caution">
    <text evidence="4">The sequence shown here is derived from an EMBL/GenBank/DDBJ whole genome shotgun (WGS) entry which is preliminary data.</text>
</comment>